<proteinExistence type="predicted"/>
<keyword evidence="2" id="KW-1185">Reference proteome</keyword>
<dbReference type="RefSeq" id="WP_219478791.1">
    <property type="nucleotide sequence ID" value="NZ_JAHXCT010000001.1"/>
</dbReference>
<name>A0ABS6Y9C8_9BACT</name>
<evidence type="ECO:0000313" key="1">
    <source>
        <dbReference type="EMBL" id="MBW4768171.1"/>
    </source>
</evidence>
<dbReference type="Proteomes" id="UP000788426">
    <property type="component" value="Unassembled WGS sequence"/>
</dbReference>
<protein>
    <submittedName>
        <fullName evidence="1">Uncharacterized protein</fullName>
    </submittedName>
</protein>
<accession>A0ABS6Y9C8</accession>
<dbReference type="EMBL" id="JAHXCT010000001">
    <property type="protein sequence ID" value="MBW4768171.1"/>
    <property type="molecule type" value="Genomic_DNA"/>
</dbReference>
<sequence length="1158" mass="131816">MSKILSYNKKTTGEGWISLHNQYGADEINMIIDPNAGLSQKPRTAIPSPFAQMDLVKNAFNRLAMSTTLEGEVMDKLLVSNALDIAQLFFNFGEMKNQLRVVEWNKDKALSDLKNNVQHALLGETISMFLEQDKEAFNFDKFDKLYFLLYENKVIGSTSPITLFMATPNAQPGKYPVTVEQNINLFDSVRHLHCRDTRFIKYLYAMFNAYPQLKQYCGEVNAYLVRVFELLSAEIRNEILTEIGNPTSLDLENIEKAKLFLQTNYLAIDGGVQIFGIPFYGLRQEDVLDGIASSDFVINTKKAQNEPLPLVLQNNLSSYQSAPYKYITGNWDDKQHISYTDYAVEPSKRTLPGTSHVYPWLTDDDFFQPSLIKLDYTLNRDCYFDGNLSLSTKDVDDNDFLLPIKPLFFKYFDVEDLKGKIGGLPKFEMRHERIGGNEALTAILRIPVKKEGGFITLKRTYLKAIDNNYAYDRKNDKGYFVNIAFTLNLFPFIKTEGINHYNVQLIDRALGDFDSHGIGLSFYKETEAEALDTQKVNVRERSYKKEKRVGSSYYKVDDNFDYILVNLSSSNSSTPIEGLICPNWTSYIPGHDSYTFAVDFGTTNTHVESMQAGALPQPLMLNSVAVAKMVATLYNGSSILYDVILKQEFLPKCIGEDYCFPQRTVLSESERLDIVSIDHLVPLGDTNIPFIYEKESVGYGNNIVTDLKWSVELSSSKRVKAFLTELALLMRTKVLLEHGDLSKISLVWFYPLSMKIGNVRKLGEMWESIFAEVFGVQANNSNLIHMPESVAPYYFYKNLGTFRGAASTVASIDIGGGSSDIAIFKGTEAQPLLLSSFRFAANALFGDGFSDIPRGNRNPMVTTYVNYFKRLFDADDDKYGELNGILDDITEKQKSDEINAFLFSIINNQAVLGNDVFSYNKRLNEDAHRKIIFLYFYSALIYYVANVMKHHNIDKPRNVMFSGTGSKVLDIVGSQRDLDMMTQAIFERVYNETYTDSTFSVVMERREPKQITCRGALMQMKDPTGTQLINELNNIMDGFDNTIKVNYSLLDKEQLTYGDMDDIAIQQGIITKVKEFNSFFIELCDALRVVDRFLVDNQSYQKFKAIVNNDLDHHLVTGWNFINKNAQDKNKEDIIEDTMFFYPIIGTIRDNLIEGLTN</sequence>
<evidence type="ECO:0000313" key="2">
    <source>
        <dbReference type="Proteomes" id="UP000788426"/>
    </source>
</evidence>
<reference evidence="1 2" key="1">
    <citation type="submission" date="2021-07" db="EMBL/GenBank/DDBJ databases">
        <title>Genomic diversity and antimicrobial resistance of Prevotella spp. isolated from chronic lung disease airways.</title>
        <authorList>
            <person name="Webb K.A."/>
            <person name="Olagoke O.S."/>
            <person name="Baird T."/>
            <person name="Neill J."/>
            <person name="Pham A."/>
            <person name="Wells T.J."/>
            <person name="Ramsay K.A."/>
            <person name="Bell S.C."/>
            <person name="Sarovich D.S."/>
            <person name="Price E.P."/>
        </authorList>
    </citation>
    <scope>NUCLEOTIDE SEQUENCE [LARGE SCALE GENOMIC DNA]</scope>
    <source>
        <strain evidence="1 2">SCHI0011.S.12</strain>
    </source>
</reference>
<organism evidence="1 2">
    <name type="scientific">Hoylesella nanceiensis</name>
    <dbReference type="NCBI Taxonomy" id="425941"/>
    <lineage>
        <taxon>Bacteria</taxon>
        <taxon>Pseudomonadati</taxon>
        <taxon>Bacteroidota</taxon>
        <taxon>Bacteroidia</taxon>
        <taxon>Bacteroidales</taxon>
        <taxon>Prevotellaceae</taxon>
        <taxon>Hoylesella</taxon>
    </lineage>
</organism>
<comment type="caution">
    <text evidence="1">The sequence shown here is derived from an EMBL/GenBank/DDBJ whole genome shotgun (WGS) entry which is preliminary data.</text>
</comment>
<gene>
    <name evidence="1" type="ORF">KZO38_00095</name>
</gene>